<sequence>MQPRGYQITILHRGVFKHNPSHLEGHQRELVGSDEVSRKISAKSTSEQYSNKVAAAGVVYYWSCYTMSEQLVLSSTGAATLCQNGSDTLQPGVYSWCCLVLVLLHLVRIVPTLCNVVFIACSNWCFLLLVLSSTGAATPCWNHSNTLQPDVYSLQQLVFFTTGAAMPCRNGSDTLQPGVYSLQQLVLSTHTATLCQNGSDIVQPELGAVPCTDHTLFPAPLPSLPAPSSDFPRWLAGSLWPTKGDSTREPVLKSPQNRVGKVTKPISEAFRQRRKSSQRYPTVKSQNEQGAQRGVSAAFRQTLVAGGELALNSEQHSVVLSS</sequence>
<dbReference type="AlphaFoldDB" id="A0AAD7EA36"/>
<comment type="caution">
    <text evidence="2">The sequence shown here is derived from an EMBL/GenBank/DDBJ whole genome shotgun (WGS) entry which is preliminary data.</text>
</comment>
<gene>
    <name evidence="2" type="ORF">DFH08DRAFT_824656</name>
</gene>
<feature type="compositionally biased region" description="Polar residues" evidence="1">
    <location>
        <begin position="278"/>
        <end position="290"/>
    </location>
</feature>
<organism evidence="2 3">
    <name type="scientific">Mycena albidolilacea</name>
    <dbReference type="NCBI Taxonomy" id="1033008"/>
    <lineage>
        <taxon>Eukaryota</taxon>
        <taxon>Fungi</taxon>
        <taxon>Dikarya</taxon>
        <taxon>Basidiomycota</taxon>
        <taxon>Agaricomycotina</taxon>
        <taxon>Agaricomycetes</taxon>
        <taxon>Agaricomycetidae</taxon>
        <taxon>Agaricales</taxon>
        <taxon>Marasmiineae</taxon>
        <taxon>Mycenaceae</taxon>
        <taxon>Mycena</taxon>
    </lineage>
</organism>
<evidence type="ECO:0000256" key="1">
    <source>
        <dbReference type="SAM" id="MobiDB-lite"/>
    </source>
</evidence>
<accession>A0AAD7EA36</accession>
<protein>
    <submittedName>
        <fullName evidence="2">Uncharacterized protein</fullName>
    </submittedName>
</protein>
<evidence type="ECO:0000313" key="2">
    <source>
        <dbReference type="EMBL" id="KAJ7306703.1"/>
    </source>
</evidence>
<name>A0AAD7EA36_9AGAR</name>
<feature type="region of interest" description="Disordered" evidence="1">
    <location>
        <begin position="264"/>
        <end position="294"/>
    </location>
</feature>
<reference evidence="2" key="1">
    <citation type="submission" date="2023-03" db="EMBL/GenBank/DDBJ databases">
        <title>Massive genome expansion in bonnet fungi (Mycena s.s.) driven by repeated elements and novel gene families across ecological guilds.</title>
        <authorList>
            <consortium name="Lawrence Berkeley National Laboratory"/>
            <person name="Harder C.B."/>
            <person name="Miyauchi S."/>
            <person name="Viragh M."/>
            <person name="Kuo A."/>
            <person name="Thoen E."/>
            <person name="Andreopoulos B."/>
            <person name="Lu D."/>
            <person name="Skrede I."/>
            <person name="Drula E."/>
            <person name="Henrissat B."/>
            <person name="Morin E."/>
            <person name="Kohler A."/>
            <person name="Barry K."/>
            <person name="LaButti K."/>
            <person name="Morin E."/>
            <person name="Salamov A."/>
            <person name="Lipzen A."/>
            <person name="Mereny Z."/>
            <person name="Hegedus B."/>
            <person name="Baldrian P."/>
            <person name="Stursova M."/>
            <person name="Weitz H."/>
            <person name="Taylor A."/>
            <person name="Grigoriev I.V."/>
            <person name="Nagy L.G."/>
            <person name="Martin F."/>
            <person name="Kauserud H."/>
        </authorList>
    </citation>
    <scope>NUCLEOTIDE SEQUENCE</scope>
    <source>
        <strain evidence="2">CBHHK002</strain>
    </source>
</reference>
<dbReference type="EMBL" id="JARIHO010000092">
    <property type="protein sequence ID" value="KAJ7306703.1"/>
    <property type="molecule type" value="Genomic_DNA"/>
</dbReference>
<evidence type="ECO:0000313" key="3">
    <source>
        <dbReference type="Proteomes" id="UP001218218"/>
    </source>
</evidence>
<keyword evidence="3" id="KW-1185">Reference proteome</keyword>
<dbReference type="Proteomes" id="UP001218218">
    <property type="component" value="Unassembled WGS sequence"/>
</dbReference>
<proteinExistence type="predicted"/>